<dbReference type="InterPro" id="IPR037802">
    <property type="entry name" value="SGF29"/>
</dbReference>
<evidence type="ECO:0000313" key="3">
    <source>
        <dbReference type="EMBL" id="EKC97565.1"/>
    </source>
</evidence>
<evidence type="ECO:0000256" key="1">
    <source>
        <dbReference type="SAM" id="MobiDB-lite"/>
    </source>
</evidence>
<dbReference type="Pfam" id="PF07039">
    <property type="entry name" value="SGF29_Tudor"/>
    <property type="match status" value="1"/>
</dbReference>
<dbReference type="OrthoDB" id="10265994at2759"/>
<accession>K1VA20</accession>
<evidence type="ECO:0000313" key="4">
    <source>
        <dbReference type="Proteomes" id="UP000006757"/>
    </source>
</evidence>
<dbReference type="EMBL" id="AMBO01000407">
    <property type="protein sequence ID" value="EKC97565.1"/>
    <property type="molecule type" value="Genomic_DNA"/>
</dbReference>
<dbReference type="PROSITE" id="PS51518">
    <property type="entry name" value="SGF29_C"/>
    <property type="match status" value="1"/>
</dbReference>
<reference evidence="3 4" key="1">
    <citation type="journal article" date="2012" name="Eukaryot. Cell">
        <title>Genome sequence of the Trichosporon asahii environmental strain CBS 8904.</title>
        <authorList>
            <person name="Yang R.Y."/>
            <person name="Li H.T."/>
            <person name="Zhu H."/>
            <person name="Zhou G.P."/>
            <person name="Wang M."/>
            <person name="Wang L."/>
        </authorList>
    </citation>
    <scope>NUCLEOTIDE SEQUENCE [LARGE SCALE GENOMIC DNA]</scope>
    <source>
        <strain evidence="3 4">CBS 8904</strain>
    </source>
</reference>
<sequence>MTQAWHTLVDTIRQLPSAPGSTSVQAEKATLELALDQLSALIDLRKGIVSPTPEATPPPGMQGKRKRRPSHSSPGLGMFGGESGLSSVASPHARAGTPSQMAAKRRAGTLPGTPLSQKTPPGASDDLRPGIKVAAKQKAHDGEWVLATIKNRQGTKYEVQDADDGSRWTVSIAQIIKLPNGEEGKTFKKGDTVHALYPDTTSFYKATVIQGLEGRTYKLSFVDDGDNISEVDRDFVVLVRLSEGVRY</sequence>
<dbReference type="InterPro" id="IPR010750">
    <property type="entry name" value="SGF29_tudor-like_dom"/>
</dbReference>
<gene>
    <name evidence="3" type="ORF">A1Q2_08103</name>
</gene>
<dbReference type="InterPro" id="IPR047288">
    <property type="entry name" value="Tudor_SGF29_rpt1"/>
</dbReference>
<dbReference type="HOGENOM" id="CLU_1125209_0_0_1"/>
<evidence type="ECO:0000259" key="2">
    <source>
        <dbReference type="PROSITE" id="PS51518"/>
    </source>
</evidence>
<dbReference type="PANTHER" id="PTHR21539">
    <property type="entry name" value="SAGA-ASSOCIATED FACTOR 29"/>
    <property type="match status" value="1"/>
</dbReference>
<dbReference type="Proteomes" id="UP000006757">
    <property type="component" value="Unassembled WGS sequence"/>
</dbReference>
<dbReference type="SMART" id="SM00333">
    <property type="entry name" value="TUDOR"/>
    <property type="match status" value="2"/>
</dbReference>
<keyword evidence="4" id="KW-1185">Reference proteome</keyword>
<dbReference type="GO" id="GO:0000124">
    <property type="term" value="C:SAGA complex"/>
    <property type="evidence" value="ECO:0007669"/>
    <property type="project" value="InterPro"/>
</dbReference>
<dbReference type="STRING" id="1220162.K1VA20"/>
<dbReference type="OMA" id="DSHEAMT"/>
<comment type="caution">
    <text evidence="3">The sequence shown here is derived from an EMBL/GenBank/DDBJ whole genome shotgun (WGS) entry which is preliminary data.</text>
</comment>
<protein>
    <recommendedName>
        <fullName evidence="2">SGF29 C-terminal domain-containing protein</fullName>
    </recommendedName>
</protein>
<dbReference type="PANTHER" id="PTHR21539:SF0">
    <property type="entry name" value="SAGA-ASSOCIATED FACTOR 29"/>
    <property type="match status" value="1"/>
</dbReference>
<dbReference type="AlphaFoldDB" id="K1VA20"/>
<proteinExistence type="predicted"/>
<feature type="region of interest" description="Disordered" evidence="1">
    <location>
        <begin position="49"/>
        <end position="128"/>
    </location>
</feature>
<feature type="domain" description="SGF29 C-terminal" evidence="2">
    <location>
        <begin position="123"/>
        <end position="245"/>
    </location>
</feature>
<dbReference type="Gene3D" id="2.30.30.140">
    <property type="match status" value="2"/>
</dbReference>
<organism evidence="3 4">
    <name type="scientific">Trichosporon asahii var. asahii (strain CBS 8904)</name>
    <name type="common">Yeast</name>
    <dbReference type="NCBI Taxonomy" id="1220162"/>
    <lineage>
        <taxon>Eukaryota</taxon>
        <taxon>Fungi</taxon>
        <taxon>Dikarya</taxon>
        <taxon>Basidiomycota</taxon>
        <taxon>Agaricomycotina</taxon>
        <taxon>Tremellomycetes</taxon>
        <taxon>Trichosporonales</taxon>
        <taxon>Trichosporonaceae</taxon>
        <taxon>Trichosporon</taxon>
    </lineage>
</organism>
<dbReference type="CDD" id="cd20393">
    <property type="entry name" value="Tudor_SGF29_rpt1"/>
    <property type="match status" value="1"/>
</dbReference>
<dbReference type="InParanoid" id="K1VA20"/>
<name>K1VA20_TRIAC</name>
<dbReference type="eggNOG" id="KOG3038">
    <property type="taxonomic scope" value="Eukaryota"/>
</dbReference>
<dbReference type="InterPro" id="IPR002999">
    <property type="entry name" value="Tudor"/>
</dbReference>